<keyword evidence="3" id="KW-1185">Reference proteome</keyword>
<feature type="region of interest" description="Disordered" evidence="1">
    <location>
        <begin position="150"/>
        <end position="170"/>
    </location>
</feature>
<evidence type="ECO:0000313" key="3">
    <source>
        <dbReference type="Proteomes" id="UP000202485"/>
    </source>
</evidence>
<name>A0A238KDT0_9RHOB</name>
<evidence type="ECO:0000313" key="2">
    <source>
        <dbReference type="EMBL" id="SMX40614.1"/>
    </source>
</evidence>
<gene>
    <name evidence="2" type="ORF">RUA8715_01725</name>
</gene>
<dbReference type="AlphaFoldDB" id="A0A238KDT0"/>
<sequence>MVATDIIDMLENIGRSATPRLSPAVRLTGATAEARRASILKLIRGTVLPRRLEFNAQNGTILAIEVNSSRITDVYSASTGTLPDFETEPREALIEKLARLVSDLAATAPPIEVVSLKPDGPLEADDVGITFSEMQKACSEIVLPSEPRVSVVPDPVEDTKEQDSAEGAEPSVAAAFFDGAERFAMGRLLTSAEGATQQFDGVCADGQPLHPSDDLLTRFAQDLAGWDADNAGLLEQPQLIVMRPSGGKGAGVALVRDGRKTAAAVHDARKLGAVVNLWKSLRESV</sequence>
<dbReference type="Proteomes" id="UP000202485">
    <property type="component" value="Unassembled WGS sequence"/>
</dbReference>
<dbReference type="RefSeq" id="WP_093963268.1">
    <property type="nucleotide sequence ID" value="NZ_FXYG01000002.1"/>
</dbReference>
<reference evidence="3" key="1">
    <citation type="submission" date="2017-05" db="EMBL/GenBank/DDBJ databases">
        <authorList>
            <person name="Rodrigo-Torres L."/>
            <person name="Arahal R. D."/>
            <person name="Lucena T."/>
        </authorList>
    </citation>
    <scope>NUCLEOTIDE SEQUENCE [LARGE SCALE GENOMIC DNA]</scope>
    <source>
        <strain evidence="3">CECT 8715</strain>
    </source>
</reference>
<proteinExistence type="predicted"/>
<dbReference type="EMBL" id="FXYG01000002">
    <property type="protein sequence ID" value="SMX40614.1"/>
    <property type="molecule type" value="Genomic_DNA"/>
</dbReference>
<organism evidence="2 3">
    <name type="scientific">Ruegeria arenilitoris</name>
    <dbReference type="NCBI Taxonomy" id="1173585"/>
    <lineage>
        <taxon>Bacteria</taxon>
        <taxon>Pseudomonadati</taxon>
        <taxon>Pseudomonadota</taxon>
        <taxon>Alphaproteobacteria</taxon>
        <taxon>Rhodobacterales</taxon>
        <taxon>Roseobacteraceae</taxon>
        <taxon>Ruegeria</taxon>
    </lineage>
</organism>
<protein>
    <submittedName>
        <fullName evidence="2">Uncharacterized protein</fullName>
    </submittedName>
</protein>
<evidence type="ECO:0000256" key="1">
    <source>
        <dbReference type="SAM" id="MobiDB-lite"/>
    </source>
</evidence>
<accession>A0A238KDT0</accession>
<dbReference type="OrthoDB" id="7703491at2"/>